<keyword evidence="5" id="KW-1185">Reference proteome</keyword>
<dbReference type="PRINTS" id="PR00080">
    <property type="entry name" value="SDRFAMILY"/>
</dbReference>
<name>A0A1B8GS45_9PEZI</name>
<dbReference type="EMBL" id="KV460216">
    <property type="protein sequence ID" value="OBT98646.1"/>
    <property type="molecule type" value="Genomic_DNA"/>
</dbReference>
<dbReference type="AlphaFoldDB" id="A0A1B8GS45"/>
<dbReference type="SUPFAM" id="SSF51735">
    <property type="entry name" value="NAD(P)-binding Rossmann-fold domains"/>
    <property type="match status" value="1"/>
</dbReference>
<dbReference type="GO" id="GO:0050664">
    <property type="term" value="F:oxidoreductase activity, acting on NAD(P)H, oxygen as acceptor"/>
    <property type="evidence" value="ECO:0007669"/>
    <property type="project" value="TreeGrafter"/>
</dbReference>
<dbReference type="Proteomes" id="UP000091956">
    <property type="component" value="Unassembled WGS sequence"/>
</dbReference>
<comment type="similarity">
    <text evidence="1">Belongs to the short-chain dehydrogenases/reductases (SDR) family.</text>
</comment>
<evidence type="ECO:0000313" key="4">
    <source>
        <dbReference type="EMBL" id="OBT98646.1"/>
    </source>
</evidence>
<protein>
    <submittedName>
        <fullName evidence="4">Uncharacterized protein</fullName>
    </submittedName>
</protein>
<dbReference type="InterPro" id="IPR020904">
    <property type="entry name" value="Sc_DH/Rdtase_CS"/>
</dbReference>
<evidence type="ECO:0000313" key="5">
    <source>
        <dbReference type="Proteomes" id="UP000091956"/>
    </source>
</evidence>
<dbReference type="InterPro" id="IPR036291">
    <property type="entry name" value="NAD(P)-bd_dom_sf"/>
</dbReference>
<dbReference type="PANTHER" id="PTHR43008">
    <property type="entry name" value="BENZIL REDUCTASE"/>
    <property type="match status" value="1"/>
</dbReference>
<proteinExistence type="inferred from homology"/>
<keyword evidence="3" id="KW-0560">Oxidoreductase</keyword>
<dbReference type="STRING" id="342668.A0A1B8GS45"/>
<dbReference type="FunFam" id="3.40.50.720:FF:000245">
    <property type="entry name" value="Short chain dehydrogenase, putative"/>
    <property type="match status" value="1"/>
</dbReference>
<dbReference type="PRINTS" id="PR00081">
    <property type="entry name" value="GDHRDH"/>
</dbReference>
<reference evidence="4 5" key="1">
    <citation type="submission" date="2016-03" db="EMBL/GenBank/DDBJ databases">
        <title>Comparative genomics of Pseudogymnoascus destructans, the fungus causing white-nose syndrome of bats.</title>
        <authorList>
            <person name="Palmer J.M."/>
            <person name="Drees K.P."/>
            <person name="Foster J.T."/>
            <person name="Lindner D.L."/>
        </authorList>
    </citation>
    <scope>NUCLEOTIDE SEQUENCE [LARGE SCALE GENOMIC DNA]</scope>
    <source>
        <strain evidence="4 5">UAMH 10579</strain>
    </source>
</reference>
<evidence type="ECO:0000256" key="1">
    <source>
        <dbReference type="ARBA" id="ARBA00006484"/>
    </source>
</evidence>
<dbReference type="RefSeq" id="XP_018132379.1">
    <property type="nucleotide sequence ID" value="XM_018273114.2"/>
</dbReference>
<keyword evidence="2" id="KW-0521">NADP</keyword>
<dbReference type="PROSITE" id="PS00061">
    <property type="entry name" value="ADH_SHORT"/>
    <property type="match status" value="1"/>
</dbReference>
<dbReference type="Gene3D" id="3.40.50.720">
    <property type="entry name" value="NAD(P)-binding Rossmann-like Domain"/>
    <property type="match status" value="1"/>
</dbReference>
<gene>
    <name evidence="4" type="ORF">VE01_03629</name>
</gene>
<dbReference type="OrthoDB" id="1669814at2759"/>
<dbReference type="GO" id="GO:0016616">
    <property type="term" value="F:oxidoreductase activity, acting on the CH-OH group of donors, NAD or NADP as acceptor"/>
    <property type="evidence" value="ECO:0007669"/>
    <property type="project" value="UniProtKB-ARBA"/>
</dbReference>
<accession>A0A1B8GS45</accession>
<dbReference type="GeneID" id="28837015"/>
<evidence type="ECO:0000256" key="2">
    <source>
        <dbReference type="ARBA" id="ARBA00022857"/>
    </source>
</evidence>
<evidence type="ECO:0000256" key="3">
    <source>
        <dbReference type="ARBA" id="ARBA00023002"/>
    </source>
</evidence>
<organism evidence="4 5">
    <name type="scientific">Pseudogymnoascus verrucosus</name>
    <dbReference type="NCBI Taxonomy" id="342668"/>
    <lineage>
        <taxon>Eukaryota</taxon>
        <taxon>Fungi</taxon>
        <taxon>Dikarya</taxon>
        <taxon>Ascomycota</taxon>
        <taxon>Pezizomycotina</taxon>
        <taxon>Leotiomycetes</taxon>
        <taxon>Thelebolales</taxon>
        <taxon>Thelebolaceae</taxon>
        <taxon>Pseudogymnoascus</taxon>
    </lineage>
</organism>
<dbReference type="PANTHER" id="PTHR43008:SF4">
    <property type="entry name" value="CHAIN DEHYDROGENASE, PUTATIVE (AFU_ORTHOLOGUE AFUA_4G08710)-RELATED"/>
    <property type="match status" value="1"/>
</dbReference>
<dbReference type="Pfam" id="PF13561">
    <property type="entry name" value="adh_short_C2"/>
    <property type="match status" value="1"/>
</dbReference>
<sequence length="363" mass="38055">MLTLPRSLTRLGARPLARAPTAVRPPLRAFSAAAPRHNNHGGLSKGGFAAATCRSSPLSSLTAAAAAAGRPSISTSRVVITAPLSTSRSSSTATAAKTTANPHVLPEFSLAGKIVVVSGAGRGLGLVQAEALLEAGATVYALDRLSEPSPEFARVQEKALALGTRLEYARVDVREVDVLRGVVDGIAEREGGIDGLIAAAGIQQETPAIEYKAEDANRMFEINVTGVFMTAQAVARHMIASGRGGSIVLIGSMSGTVANRGLICPAYNASKAAVLQLARNLASEWGTHHIRVNSLSPGYIVTQMVTELFERFPERETDWPAQNMLGRLSSPEEYRGAAVFLLSDASSFMTGADLRMDGGHAAW</sequence>
<reference evidence="5" key="2">
    <citation type="journal article" date="2018" name="Nat. Commun.">
        <title>Extreme sensitivity to ultraviolet light in the fungal pathogen causing white-nose syndrome of bats.</title>
        <authorList>
            <person name="Palmer J.M."/>
            <person name="Drees K.P."/>
            <person name="Foster J.T."/>
            <person name="Lindner D.L."/>
        </authorList>
    </citation>
    <scope>NUCLEOTIDE SEQUENCE [LARGE SCALE GENOMIC DNA]</scope>
    <source>
        <strain evidence="5">UAMH 10579</strain>
    </source>
</reference>
<dbReference type="InterPro" id="IPR002347">
    <property type="entry name" value="SDR_fam"/>
</dbReference>